<accession>A0A9E7IJ36</accession>
<dbReference type="EMBL" id="CP097511">
    <property type="protein sequence ID" value="URE49772.1"/>
    <property type="molecule type" value="Genomic_DNA"/>
</dbReference>
<evidence type="ECO:0000313" key="2">
    <source>
        <dbReference type="Proteomes" id="UP001055439"/>
    </source>
</evidence>
<gene>
    <name evidence="1" type="ORF">MUK42_15416</name>
</gene>
<keyword evidence="2" id="KW-1185">Reference proteome</keyword>
<protein>
    <submittedName>
        <fullName evidence="1">Uncharacterized protein</fullName>
    </submittedName>
</protein>
<dbReference type="Proteomes" id="UP001055439">
    <property type="component" value="Chromosome 9"/>
</dbReference>
<dbReference type="AlphaFoldDB" id="A0A9E7IJ36"/>
<reference evidence="1" key="1">
    <citation type="submission" date="2022-05" db="EMBL/GenBank/DDBJ databases">
        <title>The Musa troglodytarum L. genome provides insights into the mechanism of non-climacteric behaviour and enrichment of carotenoids.</title>
        <authorList>
            <person name="Wang J."/>
        </authorList>
    </citation>
    <scope>NUCLEOTIDE SEQUENCE</scope>
    <source>
        <tissue evidence="1">Leaf</tissue>
    </source>
</reference>
<proteinExistence type="predicted"/>
<evidence type="ECO:0000313" key="1">
    <source>
        <dbReference type="EMBL" id="URE49772.1"/>
    </source>
</evidence>
<name>A0A9E7IJ36_9LILI</name>
<sequence>MNLIVSDDDNGGFEATKIIMHLRVKTVVIQEYGIKLFEKRQR</sequence>
<organism evidence="1 2">
    <name type="scientific">Musa troglodytarum</name>
    <name type="common">fe'i banana</name>
    <dbReference type="NCBI Taxonomy" id="320322"/>
    <lineage>
        <taxon>Eukaryota</taxon>
        <taxon>Viridiplantae</taxon>
        <taxon>Streptophyta</taxon>
        <taxon>Embryophyta</taxon>
        <taxon>Tracheophyta</taxon>
        <taxon>Spermatophyta</taxon>
        <taxon>Magnoliopsida</taxon>
        <taxon>Liliopsida</taxon>
        <taxon>Zingiberales</taxon>
        <taxon>Musaceae</taxon>
        <taxon>Musa</taxon>
    </lineage>
</organism>